<proteinExistence type="predicted"/>
<evidence type="ECO:0000256" key="3">
    <source>
        <dbReference type="ARBA" id="ARBA00023163"/>
    </source>
</evidence>
<accession>A0A9D1T457</accession>
<comment type="caution">
    <text evidence="4">The sequence shown here is derived from an EMBL/GenBank/DDBJ whole genome shotgun (WGS) entry which is preliminary data.</text>
</comment>
<dbReference type="PROSITE" id="PS00894">
    <property type="entry name" value="HTH_DEOR_1"/>
    <property type="match status" value="1"/>
</dbReference>
<keyword evidence="2" id="KW-0238">DNA-binding</keyword>
<dbReference type="InterPro" id="IPR018356">
    <property type="entry name" value="Tscrpt_reg_HTH_DeoR_CS"/>
</dbReference>
<name>A0A9D1T457_9FIRM</name>
<reference evidence="4" key="1">
    <citation type="submission" date="2020-10" db="EMBL/GenBank/DDBJ databases">
        <authorList>
            <person name="Gilroy R."/>
        </authorList>
    </citation>
    <scope>NUCLEOTIDE SEQUENCE</scope>
    <source>
        <strain evidence="4">1370</strain>
    </source>
</reference>
<evidence type="ECO:0000256" key="2">
    <source>
        <dbReference type="ARBA" id="ARBA00023125"/>
    </source>
</evidence>
<dbReference type="AlphaFoldDB" id="A0A9D1T457"/>
<dbReference type="GO" id="GO:0003700">
    <property type="term" value="F:DNA-binding transcription factor activity"/>
    <property type="evidence" value="ECO:0007669"/>
    <property type="project" value="InterPro"/>
</dbReference>
<evidence type="ECO:0000313" key="4">
    <source>
        <dbReference type="EMBL" id="HIV10902.1"/>
    </source>
</evidence>
<protein>
    <submittedName>
        <fullName evidence="4">Sporulation transcriptional regulator SpoIIID</fullName>
    </submittedName>
</protein>
<organism evidence="4 5">
    <name type="scientific">Candidatus Faeciplasma avium</name>
    <dbReference type="NCBI Taxonomy" id="2840798"/>
    <lineage>
        <taxon>Bacteria</taxon>
        <taxon>Bacillati</taxon>
        <taxon>Bacillota</taxon>
        <taxon>Clostridia</taxon>
        <taxon>Eubacteriales</taxon>
        <taxon>Oscillospiraceae</taxon>
        <taxon>Oscillospiraceae incertae sedis</taxon>
        <taxon>Candidatus Faeciplasma</taxon>
    </lineage>
</organism>
<sequence>MTEIPKDRERPVILGEYIIEHKATVRQTARQFGISKSTVHKDVSERLKTVKPSLYKEVKVILDINKQERHIRVGEATKRKYELAGSRER</sequence>
<evidence type="ECO:0000256" key="1">
    <source>
        <dbReference type="ARBA" id="ARBA00023015"/>
    </source>
</evidence>
<dbReference type="Proteomes" id="UP000823960">
    <property type="component" value="Unassembled WGS sequence"/>
</dbReference>
<keyword evidence="1" id="KW-0805">Transcription regulation</keyword>
<dbReference type="InterPro" id="IPR014208">
    <property type="entry name" value="Spore_III_D"/>
</dbReference>
<dbReference type="GO" id="GO:0003677">
    <property type="term" value="F:DNA binding"/>
    <property type="evidence" value="ECO:0007669"/>
    <property type="project" value="UniProtKB-KW"/>
</dbReference>
<gene>
    <name evidence="4" type="ORF">IAD28_04340</name>
</gene>
<dbReference type="EMBL" id="DVOL01000058">
    <property type="protein sequence ID" value="HIV10902.1"/>
    <property type="molecule type" value="Genomic_DNA"/>
</dbReference>
<evidence type="ECO:0000313" key="5">
    <source>
        <dbReference type="Proteomes" id="UP000823960"/>
    </source>
</evidence>
<reference evidence="4" key="2">
    <citation type="journal article" date="2021" name="PeerJ">
        <title>Extensive microbial diversity within the chicken gut microbiome revealed by metagenomics and culture.</title>
        <authorList>
            <person name="Gilroy R."/>
            <person name="Ravi A."/>
            <person name="Getino M."/>
            <person name="Pursley I."/>
            <person name="Horton D.L."/>
            <person name="Alikhan N.F."/>
            <person name="Baker D."/>
            <person name="Gharbi K."/>
            <person name="Hall N."/>
            <person name="Watson M."/>
            <person name="Adriaenssens E.M."/>
            <person name="Foster-Nyarko E."/>
            <person name="Jarju S."/>
            <person name="Secka A."/>
            <person name="Antonio M."/>
            <person name="Oren A."/>
            <person name="Chaudhuri R.R."/>
            <person name="La Ragione R."/>
            <person name="Hildebrand F."/>
            <person name="Pallen M.J."/>
        </authorList>
    </citation>
    <scope>NUCLEOTIDE SEQUENCE</scope>
    <source>
        <strain evidence="4">1370</strain>
    </source>
</reference>
<dbReference type="Pfam" id="PF12116">
    <property type="entry name" value="SpoIIID"/>
    <property type="match status" value="1"/>
</dbReference>
<keyword evidence="3" id="KW-0804">Transcription</keyword>